<proteinExistence type="predicted"/>
<protein>
    <recommendedName>
        <fullName evidence="4">DUF2178 domain-containing protein</fullName>
    </recommendedName>
</protein>
<dbReference type="KEGG" id="cheb:HH215_22450"/>
<dbReference type="AlphaFoldDB" id="A0A7Z2ZMR8"/>
<keyword evidence="1" id="KW-0472">Membrane</keyword>
<dbReference type="Proteomes" id="UP000502248">
    <property type="component" value="Chromosome"/>
</dbReference>
<evidence type="ECO:0000313" key="2">
    <source>
        <dbReference type="EMBL" id="QJD85671.1"/>
    </source>
</evidence>
<dbReference type="RefSeq" id="WP_169281931.1">
    <property type="nucleotide sequence ID" value="NZ_CP051680.1"/>
</dbReference>
<feature type="transmembrane region" description="Helical" evidence="1">
    <location>
        <begin position="92"/>
        <end position="112"/>
    </location>
</feature>
<reference evidence="2 3" key="1">
    <citation type="submission" date="2020-04" db="EMBL/GenBank/DDBJ databases">
        <title>Genome sequencing of novel species.</title>
        <authorList>
            <person name="Heo J."/>
            <person name="Kim S.-J."/>
            <person name="Kim J.-S."/>
            <person name="Hong S.-B."/>
            <person name="Kwon S.-W."/>
        </authorList>
    </citation>
    <scope>NUCLEOTIDE SEQUENCE [LARGE SCALE GENOMIC DNA]</scope>
    <source>
        <strain evidence="2 3">MFER-1</strain>
    </source>
</reference>
<feature type="transmembrane region" description="Helical" evidence="1">
    <location>
        <begin position="118"/>
        <end position="137"/>
    </location>
</feature>
<name>A0A7Z2ZMR8_9BACL</name>
<accession>A0A7Z2ZMR8</accession>
<keyword evidence="1" id="KW-1133">Transmembrane helix</keyword>
<dbReference type="EMBL" id="CP051680">
    <property type="protein sequence ID" value="QJD85671.1"/>
    <property type="molecule type" value="Genomic_DNA"/>
</dbReference>
<organism evidence="2 3">
    <name type="scientific">Cohnella herbarum</name>
    <dbReference type="NCBI Taxonomy" id="2728023"/>
    <lineage>
        <taxon>Bacteria</taxon>
        <taxon>Bacillati</taxon>
        <taxon>Bacillota</taxon>
        <taxon>Bacilli</taxon>
        <taxon>Bacillales</taxon>
        <taxon>Paenibacillaceae</taxon>
        <taxon>Cohnella</taxon>
    </lineage>
</organism>
<keyword evidence="1" id="KW-0812">Transmembrane</keyword>
<keyword evidence="3" id="KW-1185">Reference proteome</keyword>
<gene>
    <name evidence="2" type="ORF">HH215_22450</name>
</gene>
<sequence>MKTIGRWVLLTIVGASAAYMGEFILIEEKLKGIAGLLFGVGSVLVVLGLGNMVHLLWLNKPKNKVKYDAKIRTSKIEAKDERKIRIKEKAGWKTNIIIFYILMALTVVFSLIGIDKIVVTVLSGVFVFQIGLGIFLFNHYAKKM</sequence>
<feature type="transmembrane region" description="Helical" evidence="1">
    <location>
        <begin position="32"/>
        <end position="57"/>
    </location>
</feature>
<feature type="transmembrane region" description="Helical" evidence="1">
    <location>
        <begin position="7"/>
        <end position="26"/>
    </location>
</feature>
<evidence type="ECO:0000256" key="1">
    <source>
        <dbReference type="SAM" id="Phobius"/>
    </source>
</evidence>
<evidence type="ECO:0008006" key="4">
    <source>
        <dbReference type="Google" id="ProtNLM"/>
    </source>
</evidence>
<evidence type="ECO:0000313" key="3">
    <source>
        <dbReference type="Proteomes" id="UP000502248"/>
    </source>
</evidence>